<dbReference type="SUPFAM" id="SSF49478">
    <property type="entry name" value="Cna protein B-type domain"/>
    <property type="match status" value="1"/>
</dbReference>
<dbReference type="InterPro" id="IPR015500">
    <property type="entry name" value="Peptidase_S8_subtilisin-rel"/>
</dbReference>
<protein>
    <submittedName>
        <fullName evidence="11">Carboxypeptidase regulatory-like domain-containing protein</fullName>
    </submittedName>
</protein>
<dbReference type="Proteomes" id="UP001202674">
    <property type="component" value="Unassembled WGS sequence"/>
</dbReference>
<dbReference type="PROSITE" id="PS00136">
    <property type="entry name" value="SUBTILASE_ASP"/>
    <property type="match status" value="1"/>
</dbReference>
<feature type="domain" description="Peptidase S8/S53" evidence="10">
    <location>
        <begin position="212"/>
        <end position="498"/>
    </location>
</feature>
<dbReference type="SUPFAM" id="SSF49464">
    <property type="entry name" value="Carboxypeptidase regulatory domain-like"/>
    <property type="match status" value="5"/>
</dbReference>
<dbReference type="GO" id="GO:0004252">
    <property type="term" value="F:serine-type endopeptidase activity"/>
    <property type="evidence" value="ECO:0007669"/>
    <property type="project" value="UniProtKB-UniRule"/>
</dbReference>
<dbReference type="PROSITE" id="PS00137">
    <property type="entry name" value="SUBTILASE_HIS"/>
    <property type="match status" value="1"/>
</dbReference>
<feature type="transmembrane region" description="Helical" evidence="9">
    <location>
        <begin position="1539"/>
        <end position="1557"/>
    </location>
</feature>
<dbReference type="InterPro" id="IPR023827">
    <property type="entry name" value="Peptidase_S8_Asp-AS"/>
</dbReference>
<dbReference type="Gene3D" id="2.60.40.1120">
    <property type="entry name" value="Carboxypeptidase-like, regulatory domain"/>
    <property type="match status" value="9"/>
</dbReference>
<dbReference type="Pfam" id="PF13620">
    <property type="entry name" value="CarboxypepD_reg"/>
    <property type="match status" value="8"/>
</dbReference>
<dbReference type="InterPro" id="IPR022398">
    <property type="entry name" value="Peptidase_S8_His-AS"/>
</dbReference>
<dbReference type="PROSITE" id="PS51892">
    <property type="entry name" value="SUBTILASE"/>
    <property type="match status" value="1"/>
</dbReference>
<keyword evidence="12" id="KW-1185">Reference proteome</keyword>
<name>A0AAE3FNB0_9EURY</name>
<evidence type="ECO:0000259" key="10">
    <source>
        <dbReference type="Pfam" id="PF00082"/>
    </source>
</evidence>
<keyword evidence="9" id="KW-1133">Transmembrane helix</keyword>
<evidence type="ECO:0000256" key="3">
    <source>
        <dbReference type="ARBA" id="ARBA00022801"/>
    </source>
</evidence>
<evidence type="ECO:0000256" key="9">
    <source>
        <dbReference type="SAM" id="Phobius"/>
    </source>
</evidence>
<sequence length="1559" mass="161802">MDTRRRAVVLTASVFVAVAVGVSFLPAALGGVVGADAYSDSTVEFDDNSQLLDETSSQSEGASVAEPLDSATGETTVIVQLAEPAGSLGETPEQSVATLKGHAELSQEPVVRFADAHEGVTVERQFWITNAVLLTVDTDRVPLAEVAAVDGVTAVEENSQVRALDAQASSPDTSLLSPSDSLTQQGMSSTDATYGLDMINAPETWQEFGTQGEGVRVAVLDTGIDAEHPDIDLHTDDPNDPTYPGGWAEFDTSGNQIEGSEPYDVESHGTHVSGTVGGGDASGTHIGVSPGVELTHGGVLMECIEDDGDEFCGTGTRAQVLGGMEWAVDNDADIMSLSLGASEYDDEYATEVRNAEAAGVLVVAASGNDGEETSNSPGNTYESFSVGAVDWDEEVASFSSGEVVSKDDFDDPPADWPDVWIVPDVTAPGVYTESTVPGGDYEPKSGTSMATPHVSGTAALMLSTNPDLTPEETRQVLADTARKPAGEPVEQDTRYGNGIIDAHGATSAVSAQGVQGTVIGESTGEGIDGVTVTLSNDDGEITTTTTDEHGEYWIEHEESGTFQLAIDAGFSSETTDTEIGSIVETVDVTLDDTVTVDGTVTEDVTGEPVQNATVTVAANDDETTVDTDEHGEYSVGAVFTAATTDATVDVAASGFEPDSDDASIADTSAVTVDRVLVGTASLTGTVTEAGTDIPIEGGTVTVERDGTTYETETDSAGTYEFAALKGADEYDISITASGFTETTDWGVEVADGADETADYALTGNASLSGTVTEAGTDATIEGATVTAERNDVSYETETDSAGTYEFTALKGADEYDIAVSATGFEDETETGVEIADEVAETADYALTGNASLSGTITEAGTEAPIEDATIIAERNGISYETTTDENGEYTFEALKGDDEYGISVAAAGFEGESDTGVQIDEGENMAAYELTGTASLTGTVTDTDTNPIDSVTITAERDGVTYEAITNQDGEYTIEALKGDDEYTVTAAKPGYATNATDRSIADSDVAVMNFELTSGGTVTGTVTASDSAESLPGVLIEHDADSTVPPVETDDCGTYSIRLPEGEQSITASLENFEPRTEMVDISVGEATERDFALDPKPASVSGTVTDIETDDPLEGTIVSLSSEGETYSVETDEDGAYQLQQIPRGEYELSVSHPDYEEVDSSSLSLAANADKTGVDVALTPKPGVIEGQIIDGAGEPLANATAQVTGEEMIALDAKTDADGTYSFAVPRGEYTAKTTKQAYESDTTTLTVGPNETVAHDVTIVQLPVYFDVIGFEAPDAVEQGDTIDIAADVDNLGAETGTMNVEYRFDGETVDTTELTLDAGAKETTALSYAIPDDTETGEYDHGVHANTSATGTITVQEAEEDTSGGGGGGGGAFGPPDFQVTITDTNSPVDAGERLDVSVTLRNEGDRSDTQSIELVYRGEVVDSSEQRVAGGQQRFLTLAADTSAEDIGEQEITVRSADSEDSTTVVIDGDEPAGEAEPSDDGDDDSTPPDSDDGDEDEPTDEEESANGDDGTTDDVESEPGDEGTDDESLPGFGPLAGVLAVLLTVVLLARR</sequence>
<dbReference type="InterPro" id="IPR036852">
    <property type="entry name" value="Peptidase_S8/S53_dom_sf"/>
</dbReference>
<dbReference type="EMBL" id="JAKRVY010000001">
    <property type="protein sequence ID" value="MCL9812289.1"/>
    <property type="molecule type" value="Genomic_DNA"/>
</dbReference>
<evidence type="ECO:0000256" key="6">
    <source>
        <dbReference type="PROSITE-ProRule" id="PRU01240"/>
    </source>
</evidence>
<dbReference type="SUPFAM" id="SSF49452">
    <property type="entry name" value="Starch-binding domain-like"/>
    <property type="match status" value="3"/>
</dbReference>
<dbReference type="PANTHER" id="PTHR43806">
    <property type="entry name" value="PEPTIDASE S8"/>
    <property type="match status" value="1"/>
</dbReference>
<dbReference type="InterPro" id="IPR050131">
    <property type="entry name" value="Peptidase_S8_subtilisin-like"/>
</dbReference>
<evidence type="ECO:0000256" key="5">
    <source>
        <dbReference type="PIRSR" id="PIRSR615500-1"/>
    </source>
</evidence>
<feature type="region of interest" description="Disordered" evidence="8">
    <location>
        <begin position="1365"/>
        <end position="1384"/>
    </location>
</feature>
<evidence type="ECO:0000313" key="12">
    <source>
        <dbReference type="Proteomes" id="UP001202674"/>
    </source>
</evidence>
<dbReference type="RefSeq" id="WP_250593837.1">
    <property type="nucleotide sequence ID" value="NZ_JAKRVY010000001.1"/>
</dbReference>
<keyword evidence="3 6" id="KW-0378">Hydrolase</keyword>
<gene>
    <name evidence="11" type="ORF">AArcSt11_01320</name>
</gene>
<comment type="caution">
    <text evidence="11">The sequence shown here is derived from an EMBL/GenBank/DDBJ whole genome shotgun (WGS) entry which is preliminary data.</text>
</comment>
<dbReference type="InterPro" id="IPR023828">
    <property type="entry name" value="Peptidase_S8_Ser-AS"/>
</dbReference>
<dbReference type="Pfam" id="PF00082">
    <property type="entry name" value="Peptidase_S8"/>
    <property type="match status" value="1"/>
</dbReference>
<keyword evidence="9" id="KW-0472">Membrane</keyword>
<dbReference type="PROSITE" id="PS00138">
    <property type="entry name" value="SUBTILASE_SER"/>
    <property type="match status" value="1"/>
</dbReference>
<feature type="active site" description="Charge relay system" evidence="5 6">
    <location>
        <position position="268"/>
    </location>
</feature>
<evidence type="ECO:0000256" key="8">
    <source>
        <dbReference type="SAM" id="MobiDB-lite"/>
    </source>
</evidence>
<evidence type="ECO:0000256" key="4">
    <source>
        <dbReference type="ARBA" id="ARBA00022825"/>
    </source>
</evidence>
<evidence type="ECO:0000256" key="2">
    <source>
        <dbReference type="ARBA" id="ARBA00022670"/>
    </source>
</evidence>
<dbReference type="GO" id="GO:0006508">
    <property type="term" value="P:proteolysis"/>
    <property type="evidence" value="ECO:0007669"/>
    <property type="project" value="UniProtKB-KW"/>
</dbReference>
<evidence type="ECO:0000256" key="7">
    <source>
        <dbReference type="RuleBase" id="RU003355"/>
    </source>
</evidence>
<feature type="active site" description="Charge relay system" evidence="5 6">
    <location>
        <position position="221"/>
    </location>
</feature>
<dbReference type="GO" id="GO:0030246">
    <property type="term" value="F:carbohydrate binding"/>
    <property type="evidence" value="ECO:0007669"/>
    <property type="project" value="InterPro"/>
</dbReference>
<feature type="compositionally biased region" description="Gly residues" evidence="8">
    <location>
        <begin position="1369"/>
        <end position="1379"/>
    </location>
</feature>
<dbReference type="PANTHER" id="PTHR43806:SF11">
    <property type="entry name" value="CEREVISIN-RELATED"/>
    <property type="match status" value="1"/>
</dbReference>
<dbReference type="PRINTS" id="PR00723">
    <property type="entry name" value="SUBTILISIN"/>
</dbReference>
<dbReference type="InterPro" id="IPR013784">
    <property type="entry name" value="Carb-bd-like_fold"/>
</dbReference>
<proteinExistence type="inferred from homology"/>
<feature type="compositionally biased region" description="Low complexity" evidence="8">
    <location>
        <begin position="169"/>
        <end position="183"/>
    </location>
</feature>
<feature type="region of interest" description="Disordered" evidence="8">
    <location>
        <begin position="1462"/>
        <end position="1541"/>
    </location>
</feature>
<keyword evidence="2 6" id="KW-0645">Protease</keyword>
<dbReference type="GO" id="GO:0004180">
    <property type="term" value="F:carboxypeptidase activity"/>
    <property type="evidence" value="ECO:0007669"/>
    <property type="project" value="UniProtKB-KW"/>
</dbReference>
<organism evidence="11 12">
    <name type="scientific">Natranaeroarchaeum aerophilus</name>
    <dbReference type="NCBI Taxonomy" id="2917711"/>
    <lineage>
        <taxon>Archaea</taxon>
        <taxon>Methanobacteriati</taxon>
        <taxon>Methanobacteriota</taxon>
        <taxon>Stenosarchaea group</taxon>
        <taxon>Halobacteria</taxon>
        <taxon>Halobacteriales</taxon>
        <taxon>Natronoarchaeaceae</taxon>
        <taxon>Natranaeroarchaeum</taxon>
    </lineage>
</organism>
<comment type="similarity">
    <text evidence="1 6 7">Belongs to the peptidase S8 family.</text>
</comment>
<accession>A0AAE3FNB0</accession>
<feature type="active site" description="Charge relay system" evidence="5 6">
    <location>
        <position position="448"/>
    </location>
</feature>
<dbReference type="Gene3D" id="3.40.50.200">
    <property type="entry name" value="Peptidase S8/S53 domain"/>
    <property type="match status" value="1"/>
</dbReference>
<feature type="compositionally biased region" description="Acidic residues" evidence="8">
    <location>
        <begin position="1475"/>
        <end position="1536"/>
    </location>
</feature>
<dbReference type="InterPro" id="IPR000209">
    <property type="entry name" value="Peptidase_S8/S53_dom"/>
</dbReference>
<feature type="region of interest" description="Disordered" evidence="8">
    <location>
        <begin position="163"/>
        <end position="186"/>
    </location>
</feature>
<reference evidence="11 12" key="1">
    <citation type="journal article" date="2022" name="Syst. Appl. Microbiol.">
        <title>Natronocalculus amylovorans gen. nov., sp. nov., and Natranaeroarchaeum aerophilus sp. nov., dominant culturable amylolytic natronoarchaea from hypersaline soda lakes in southwestern Siberia.</title>
        <authorList>
            <person name="Sorokin D.Y."/>
            <person name="Elcheninov A.G."/>
            <person name="Khizhniak T.V."/>
            <person name="Koenen M."/>
            <person name="Bale N.J."/>
            <person name="Damste J.S.S."/>
            <person name="Kublanov I.V."/>
        </authorList>
    </citation>
    <scope>NUCLEOTIDE SEQUENCE [LARGE SCALE GENOMIC DNA]</scope>
    <source>
        <strain evidence="11 12">AArc-St1-1</strain>
    </source>
</reference>
<dbReference type="SUPFAM" id="SSF52743">
    <property type="entry name" value="Subtilisin-like"/>
    <property type="match status" value="1"/>
</dbReference>
<keyword evidence="11" id="KW-0121">Carboxypeptidase</keyword>
<evidence type="ECO:0000313" key="11">
    <source>
        <dbReference type="EMBL" id="MCL9812289.1"/>
    </source>
</evidence>
<evidence type="ECO:0000256" key="1">
    <source>
        <dbReference type="ARBA" id="ARBA00011073"/>
    </source>
</evidence>
<keyword evidence="9" id="KW-0812">Transmembrane</keyword>
<dbReference type="InterPro" id="IPR008969">
    <property type="entry name" value="CarboxyPept-like_regulatory"/>
</dbReference>
<keyword evidence="4 6" id="KW-0720">Serine protease</keyword>